<evidence type="ECO:0000313" key="6">
    <source>
        <dbReference type="EMBL" id="KAK6174977.1"/>
    </source>
</evidence>
<dbReference type="SUPFAM" id="SSF74650">
    <property type="entry name" value="Galactose mutarotase-like"/>
    <property type="match status" value="1"/>
</dbReference>
<dbReference type="Gene3D" id="2.60.40.1760">
    <property type="entry name" value="glycosyl hydrolase (family 31)"/>
    <property type="match status" value="1"/>
</dbReference>
<dbReference type="CDD" id="cd14752">
    <property type="entry name" value="GH31_N"/>
    <property type="match status" value="1"/>
</dbReference>
<feature type="signal peptide" evidence="3">
    <location>
        <begin position="1"/>
        <end position="19"/>
    </location>
</feature>
<evidence type="ECO:0000313" key="7">
    <source>
        <dbReference type="Proteomes" id="UP001347796"/>
    </source>
</evidence>
<dbReference type="SUPFAM" id="SSF51011">
    <property type="entry name" value="Glycosyl hydrolase domain"/>
    <property type="match status" value="1"/>
</dbReference>
<keyword evidence="2" id="KW-0378">Hydrolase</keyword>
<dbReference type="CDD" id="cd06594">
    <property type="entry name" value="GH31_glucosidase_YihQ"/>
    <property type="match status" value="1"/>
</dbReference>
<dbReference type="Proteomes" id="UP001347796">
    <property type="component" value="Unassembled WGS sequence"/>
</dbReference>
<name>A0AAN8JBS1_PATCE</name>
<accession>A0AAN8JBS1</accession>
<dbReference type="InterPro" id="IPR011013">
    <property type="entry name" value="Gal_mutarotase_sf_dom"/>
</dbReference>
<evidence type="ECO:0000259" key="5">
    <source>
        <dbReference type="Pfam" id="PF21365"/>
    </source>
</evidence>
<evidence type="ECO:0000256" key="2">
    <source>
        <dbReference type="RuleBase" id="RU361185"/>
    </source>
</evidence>
<dbReference type="Pfam" id="PF21365">
    <property type="entry name" value="Glyco_hydro_31_3rd"/>
    <property type="match status" value="1"/>
</dbReference>
<comment type="similarity">
    <text evidence="1 2">Belongs to the glycosyl hydrolase 31 family.</text>
</comment>
<keyword evidence="3" id="KW-0732">Signal</keyword>
<feature type="domain" description="Glycoside hydrolase family 31 TIM barrel" evidence="4">
    <location>
        <begin position="305"/>
        <end position="573"/>
    </location>
</feature>
<dbReference type="InterPro" id="IPR048395">
    <property type="entry name" value="Glyco_hydro_31_C"/>
</dbReference>
<dbReference type="InterPro" id="IPR052990">
    <property type="entry name" value="Sulfoquinovosidase_GH31"/>
</dbReference>
<dbReference type="PANTHER" id="PTHR46959">
    <property type="entry name" value="SULFOQUINOVOSIDASE"/>
    <property type="match status" value="1"/>
</dbReference>
<evidence type="ECO:0008006" key="8">
    <source>
        <dbReference type="Google" id="ProtNLM"/>
    </source>
</evidence>
<dbReference type="Gene3D" id="3.20.20.80">
    <property type="entry name" value="Glycosidases"/>
    <property type="match status" value="1"/>
</dbReference>
<comment type="caution">
    <text evidence="6">The sequence shown here is derived from an EMBL/GenBank/DDBJ whole genome shotgun (WGS) entry which is preliminary data.</text>
</comment>
<evidence type="ECO:0000259" key="4">
    <source>
        <dbReference type="Pfam" id="PF01055"/>
    </source>
</evidence>
<gene>
    <name evidence="6" type="ORF">SNE40_013524</name>
</gene>
<dbReference type="EMBL" id="JAZGQO010000010">
    <property type="protein sequence ID" value="KAK6174977.1"/>
    <property type="molecule type" value="Genomic_DNA"/>
</dbReference>
<protein>
    <recommendedName>
        <fullName evidence="8">Alpha-glucosidase</fullName>
    </recommendedName>
</protein>
<proteinExistence type="inferred from homology"/>
<evidence type="ECO:0000256" key="1">
    <source>
        <dbReference type="ARBA" id="ARBA00007806"/>
    </source>
</evidence>
<dbReference type="AlphaFoldDB" id="A0AAN8JBS1"/>
<dbReference type="GO" id="GO:0030246">
    <property type="term" value="F:carbohydrate binding"/>
    <property type="evidence" value="ECO:0007669"/>
    <property type="project" value="InterPro"/>
</dbReference>
<dbReference type="SUPFAM" id="SSF51445">
    <property type="entry name" value="(Trans)glycosidases"/>
    <property type="match status" value="1"/>
</dbReference>
<dbReference type="InterPro" id="IPR013780">
    <property type="entry name" value="Glyco_hydro_b"/>
</dbReference>
<organism evidence="6 7">
    <name type="scientific">Patella caerulea</name>
    <name type="common">Rayed Mediterranean limpet</name>
    <dbReference type="NCBI Taxonomy" id="87958"/>
    <lineage>
        <taxon>Eukaryota</taxon>
        <taxon>Metazoa</taxon>
        <taxon>Spiralia</taxon>
        <taxon>Lophotrochozoa</taxon>
        <taxon>Mollusca</taxon>
        <taxon>Gastropoda</taxon>
        <taxon>Patellogastropoda</taxon>
        <taxon>Patelloidea</taxon>
        <taxon>Patellidae</taxon>
        <taxon>Patella</taxon>
    </lineage>
</organism>
<keyword evidence="2" id="KW-0326">Glycosidase</keyword>
<dbReference type="Gene3D" id="2.60.40.1180">
    <property type="entry name" value="Golgi alpha-mannosidase II"/>
    <property type="match status" value="1"/>
</dbReference>
<dbReference type="GO" id="GO:0090599">
    <property type="term" value="F:alpha-glucosidase activity"/>
    <property type="evidence" value="ECO:0007669"/>
    <property type="project" value="UniProtKB-ARBA"/>
</dbReference>
<evidence type="ECO:0000256" key="3">
    <source>
        <dbReference type="SAM" id="SignalP"/>
    </source>
</evidence>
<feature type="chain" id="PRO_5042888710" description="Alpha-glucosidase" evidence="3">
    <location>
        <begin position="20"/>
        <end position="694"/>
    </location>
</feature>
<reference evidence="6 7" key="1">
    <citation type="submission" date="2024-01" db="EMBL/GenBank/DDBJ databases">
        <title>The genome of the rayed Mediterranean limpet Patella caerulea (Linnaeus, 1758).</title>
        <authorList>
            <person name="Anh-Thu Weber A."/>
            <person name="Halstead-Nussloch G."/>
        </authorList>
    </citation>
    <scope>NUCLEOTIDE SEQUENCE [LARGE SCALE GENOMIC DNA]</scope>
    <source>
        <strain evidence="6">AATW-2023a</strain>
        <tissue evidence="6">Whole specimen</tissue>
    </source>
</reference>
<feature type="domain" description="Glycosyl hydrolase family 31 C-terminal" evidence="5">
    <location>
        <begin position="595"/>
        <end position="680"/>
    </location>
</feature>
<dbReference type="NCBIfam" id="NF007746">
    <property type="entry name" value="PRK10426.1"/>
    <property type="match status" value="1"/>
</dbReference>
<dbReference type="InterPro" id="IPR017853">
    <property type="entry name" value="GH"/>
</dbReference>
<dbReference type="InterPro" id="IPR044112">
    <property type="entry name" value="YihQ_TIM-like"/>
</dbReference>
<dbReference type="Pfam" id="PF01055">
    <property type="entry name" value="Glyco_hydro_31_2nd"/>
    <property type="match status" value="1"/>
</dbReference>
<dbReference type="InterPro" id="IPR000322">
    <property type="entry name" value="Glyco_hydro_31_TIM"/>
</dbReference>
<keyword evidence="7" id="KW-1185">Reference proteome</keyword>
<sequence length="694" mass="79181">MNVLSLLLFLVYFLFGVDGLGFTFIEYGNGNFTIYLVGNRPIIQHSARRPFVYIGSGETEFRERYGNYKIADYTGEKIGLSSYTVTNDSRGYNLTMYSCSIKVFIRLGSEEGHVLTIDIGDIGSYNRVWIQLTADTNEAIYGGGEQYSYLNLRGRQYPIWTGEQGIGRNRSTLVTYVTDLKQSGGDYYTTYFPQPTFYSTNKYYFHHSGSNYAILDFSHPNFHEIFIARQPGRLYFNTAETFPLMVSKLTNFLGRMPNLPDWIHDGAIIGVQGGSKQMMDYISYSETHGLNITGVWIQDWAGSVDDLFGHRLFWNWEWNQELYPGLDELIIGLRDRNIHVLAYVNPYLTVDGNLFKYAEQLGYFVKNSTDETYIQDFAGIMAGSIDLTNPAAYQWYKNKIIKENMIEFGMSGWMADFSEYLPVDAKLYNNQSATSYHNIWPVLWAKLNREAVEELEMLGKIVFFLRAGFSGTGKYSTLMWAGDQDVDFTYADGIASTIPAALNMGLSGVGITHFDIGGYTTFAPLLVRREELLLRSAEYAAFGPVFRTHQGNQPKENVQFYSSPEISNKFARLTHIFKTLKNYTKIVLNDTVTSGVPAYKPLFFNYPDDVRCYNVTYQFLYGDDLLIAPVILDFRKRWDVYLPADPTASWVHIWTGQSYQGPRDVTVQAPVGNPPVFYRSTSQFVDIFKTIGNL</sequence>
<dbReference type="PANTHER" id="PTHR46959:SF2">
    <property type="entry name" value="SULFOQUINOVOSIDASE"/>
    <property type="match status" value="1"/>
</dbReference>
<dbReference type="GO" id="GO:0005975">
    <property type="term" value="P:carbohydrate metabolic process"/>
    <property type="evidence" value="ECO:0007669"/>
    <property type="project" value="InterPro"/>
</dbReference>